<sequence length="118" mass="13117">MANPKELYSLKVGSNQVALVRRQKDNIDQINEIMGWTEVTGDLPENIAIVAEGISGAMERGCFPVAITYRISPTKKQRTIMLCSPEKADTALDNLIGKTYAGKRIVKATPVRRVSYEY</sequence>
<gene>
    <name evidence="1" type="ORF">ACE1CI_00795</name>
</gene>
<comment type="caution">
    <text evidence="1">The sequence shown here is derived from an EMBL/GenBank/DDBJ whole genome shotgun (WGS) entry which is preliminary data.</text>
</comment>
<dbReference type="EMBL" id="JBHFNR010000005">
    <property type="protein sequence ID" value="MFB2891462.1"/>
    <property type="molecule type" value="Genomic_DNA"/>
</dbReference>
<keyword evidence="2" id="KW-1185">Reference proteome</keyword>
<evidence type="ECO:0000313" key="2">
    <source>
        <dbReference type="Proteomes" id="UP001576784"/>
    </source>
</evidence>
<dbReference type="RefSeq" id="WP_413261136.1">
    <property type="nucleotide sequence ID" value="NZ_JBHFNR010000005.1"/>
</dbReference>
<protein>
    <submittedName>
        <fullName evidence="1">Uncharacterized protein</fullName>
    </submittedName>
</protein>
<proteinExistence type="predicted"/>
<dbReference type="Proteomes" id="UP001576784">
    <property type="component" value="Unassembled WGS sequence"/>
</dbReference>
<accession>A0ABV4XJ59</accession>
<reference evidence="1 2" key="1">
    <citation type="submission" date="2024-09" db="EMBL/GenBank/DDBJ databases">
        <title>Floridaenema gen nov. (Aerosakkonemataceae, Aerosakkonematales ord. nov., Cyanobacteria) from benthic tropical and subtropical fresh waters, with the description of four new species.</title>
        <authorList>
            <person name="Moretto J.A."/>
            <person name="Berthold D.E."/>
            <person name="Lefler F.W."/>
            <person name="Huang I.-S."/>
            <person name="Laughinghouse H. IV."/>
        </authorList>
    </citation>
    <scope>NUCLEOTIDE SEQUENCE [LARGE SCALE GENOMIC DNA]</scope>
    <source>
        <strain evidence="1 2">BLCC-F50</strain>
    </source>
</reference>
<name>A0ABV4XJ59_9CYAN</name>
<evidence type="ECO:0000313" key="1">
    <source>
        <dbReference type="EMBL" id="MFB2891462.1"/>
    </source>
</evidence>
<organism evidence="1 2">
    <name type="scientific">Floridaenema flaviceps BLCC-F50</name>
    <dbReference type="NCBI Taxonomy" id="3153642"/>
    <lineage>
        <taxon>Bacteria</taxon>
        <taxon>Bacillati</taxon>
        <taxon>Cyanobacteriota</taxon>
        <taxon>Cyanophyceae</taxon>
        <taxon>Oscillatoriophycideae</taxon>
        <taxon>Aerosakkonematales</taxon>
        <taxon>Aerosakkonemataceae</taxon>
        <taxon>Floridanema</taxon>
        <taxon>Floridanema flaviceps</taxon>
    </lineage>
</organism>